<evidence type="ECO:0008006" key="3">
    <source>
        <dbReference type="Google" id="ProtNLM"/>
    </source>
</evidence>
<dbReference type="Gene3D" id="1.10.8.10">
    <property type="entry name" value="DNA helicase RuvA subunit, C-terminal domain"/>
    <property type="match status" value="1"/>
</dbReference>
<proteinExistence type="predicted"/>
<reference evidence="2" key="1">
    <citation type="submission" date="2019-08" db="EMBL/GenBank/DDBJ databases">
        <authorList>
            <person name="Kucharzyk K."/>
            <person name="Murdoch R.W."/>
            <person name="Higgins S."/>
            <person name="Loffler F."/>
        </authorList>
    </citation>
    <scope>NUCLEOTIDE SEQUENCE</scope>
</reference>
<name>A0A644WXA5_9ZZZZ</name>
<feature type="transmembrane region" description="Helical" evidence="1">
    <location>
        <begin position="112"/>
        <end position="142"/>
    </location>
</feature>
<dbReference type="AlphaFoldDB" id="A0A644WXA5"/>
<dbReference type="EMBL" id="VSSQ01001461">
    <property type="protein sequence ID" value="MPM08540.1"/>
    <property type="molecule type" value="Genomic_DNA"/>
</dbReference>
<protein>
    <recommendedName>
        <fullName evidence="3">DUF4342 domain-containing protein</fullName>
    </recommendedName>
</protein>
<keyword evidence="1" id="KW-0472">Membrane</keyword>
<keyword evidence="1" id="KW-0812">Transmembrane</keyword>
<keyword evidence="1" id="KW-1133">Transmembrane helix</keyword>
<gene>
    <name evidence="2" type="ORF">SDC9_54853</name>
</gene>
<evidence type="ECO:0000256" key="1">
    <source>
        <dbReference type="SAM" id="Phobius"/>
    </source>
</evidence>
<evidence type="ECO:0000313" key="2">
    <source>
        <dbReference type="EMBL" id="MPM08540.1"/>
    </source>
</evidence>
<organism evidence="2">
    <name type="scientific">bioreactor metagenome</name>
    <dbReference type="NCBI Taxonomy" id="1076179"/>
    <lineage>
        <taxon>unclassified sequences</taxon>
        <taxon>metagenomes</taxon>
        <taxon>ecological metagenomes</taxon>
    </lineage>
</organism>
<sequence>MERNEMIEIIIAKANINREEAIEVLEQFNWDVVDSIIYLERQGKVENNETTTIIEVKEEYQEKQENNKNKEENYGGIGAIIGKIFKGMGKVIKKANENFFEIRKDNEKPMRISLIIAILLLIFLSVPTIILLVLGLFCGYRYSLSGSYMKYDGVNDVFEKASESADNIKRDFKEGYEK</sequence>
<comment type="caution">
    <text evidence="2">The sequence shown here is derived from an EMBL/GenBank/DDBJ whole genome shotgun (WGS) entry which is preliminary data.</text>
</comment>
<accession>A0A644WXA5</accession>